<evidence type="ECO:0000313" key="2">
    <source>
        <dbReference type="EMBL" id="EGS23782.1"/>
    </source>
</evidence>
<evidence type="ECO:0000313" key="3">
    <source>
        <dbReference type="Proteomes" id="UP000008066"/>
    </source>
</evidence>
<sequence length="151" mass="16855">MGEGPFAFATSEFPELVTTESAAPTDIRPLSGVSVRRWHLSQIGAPQPSETMMPHAARKETVILWRSYIAQREREVPDWLKKWLAFYGPYGLRLLTETQFEAVTSLSLERLHEVFRAAMHGQCSGGAGLGTHQQRQGASGFLGPDSRREDQ</sequence>
<keyword evidence="3" id="KW-1185">Reference proteome</keyword>
<feature type="region of interest" description="Disordered" evidence="1">
    <location>
        <begin position="126"/>
        <end position="151"/>
    </location>
</feature>
<accession>G0RXZ6</accession>
<protein>
    <submittedName>
        <fullName evidence="2">Uncharacterized protein</fullName>
    </submittedName>
</protein>
<dbReference type="GeneID" id="18254523"/>
<gene>
    <name evidence="2" type="ORF">CTHT_0004850</name>
</gene>
<dbReference type="AlphaFoldDB" id="G0RXZ6"/>
<dbReference type="EMBL" id="GL988032">
    <property type="protein sequence ID" value="EGS23782.1"/>
    <property type="molecule type" value="Genomic_DNA"/>
</dbReference>
<dbReference type="KEGG" id="cthr:CTHT_0004850"/>
<organism evidence="3">
    <name type="scientific">Chaetomium thermophilum (strain DSM 1495 / CBS 144.50 / IMI 039719)</name>
    <name type="common">Thermochaetoides thermophila</name>
    <dbReference type="NCBI Taxonomy" id="759272"/>
    <lineage>
        <taxon>Eukaryota</taxon>
        <taxon>Fungi</taxon>
        <taxon>Dikarya</taxon>
        <taxon>Ascomycota</taxon>
        <taxon>Pezizomycotina</taxon>
        <taxon>Sordariomycetes</taxon>
        <taxon>Sordariomycetidae</taxon>
        <taxon>Sordariales</taxon>
        <taxon>Chaetomiaceae</taxon>
        <taxon>Thermochaetoides</taxon>
    </lineage>
</organism>
<dbReference type="RefSeq" id="XP_006691024.1">
    <property type="nucleotide sequence ID" value="XM_006690961.1"/>
</dbReference>
<dbReference type="Proteomes" id="UP000008066">
    <property type="component" value="Unassembled WGS sequence"/>
</dbReference>
<proteinExistence type="predicted"/>
<reference evidence="2 3" key="1">
    <citation type="journal article" date="2011" name="Cell">
        <title>Insight into structure and assembly of the nuclear pore complex by utilizing the genome of a eukaryotic thermophile.</title>
        <authorList>
            <person name="Amlacher S."/>
            <person name="Sarges P."/>
            <person name="Flemming D."/>
            <person name="van Noort V."/>
            <person name="Kunze R."/>
            <person name="Devos D.P."/>
            <person name="Arumugam M."/>
            <person name="Bork P."/>
            <person name="Hurt E."/>
        </authorList>
    </citation>
    <scope>NUCLEOTIDE SEQUENCE [LARGE SCALE GENOMIC DNA]</scope>
    <source>
        <strain evidence="3">DSM 1495 / CBS 144.50 / IMI 039719</strain>
    </source>
</reference>
<dbReference type="HOGENOM" id="CLU_1731254_0_0_1"/>
<name>G0RXZ6_CHATD</name>
<evidence type="ECO:0000256" key="1">
    <source>
        <dbReference type="SAM" id="MobiDB-lite"/>
    </source>
</evidence>